<organism evidence="1">
    <name type="scientific">marine sediment metagenome</name>
    <dbReference type="NCBI Taxonomy" id="412755"/>
    <lineage>
        <taxon>unclassified sequences</taxon>
        <taxon>metagenomes</taxon>
        <taxon>ecological metagenomes</taxon>
    </lineage>
</organism>
<proteinExistence type="predicted"/>
<comment type="caution">
    <text evidence="1">The sequence shown here is derived from an EMBL/GenBank/DDBJ whole genome shotgun (WGS) entry which is preliminary data.</text>
</comment>
<dbReference type="EMBL" id="BART01004111">
    <property type="protein sequence ID" value="GAG66472.1"/>
    <property type="molecule type" value="Genomic_DNA"/>
</dbReference>
<reference evidence="1" key="1">
    <citation type="journal article" date="2014" name="Front. Microbiol.">
        <title>High frequency of phylogenetically diverse reductive dehalogenase-homologous genes in deep subseafloor sedimentary metagenomes.</title>
        <authorList>
            <person name="Kawai M."/>
            <person name="Futagami T."/>
            <person name="Toyoda A."/>
            <person name="Takaki Y."/>
            <person name="Nishi S."/>
            <person name="Hori S."/>
            <person name="Arai W."/>
            <person name="Tsubouchi T."/>
            <person name="Morono Y."/>
            <person name="Uchiyama I."/>
            <person name="Ito T."/>
            <person name="Fujiyama A."/>
            <person name="Inagaki F."/>
            <person name="Takami H."/>
        </authorList>
    </citation>
    <scope>NUCLEOTIDE SEQUENCE</scope>
    <source>
        <strain evidence="1">Expedition CK06-06</strain>
    </source>
</reference>
<sequence>MRKLIIPILMFLLLAGIVYAGVGINNPVVGLDPLWLLRNESYQSSSTVYVNFNVSGNMSTYTCKLAANTNGSWRQIETMTGVLNNTNTNFSPITNVGTVTGFAYNLAVFCNASGLPAGYNTSTVGNWNWSNSCNMSCL</sequence>
<protein>
    <submittedName>
        <fullName evidence="1">Uncharacterized protein</fullName>
    </submittedName>
</protein>
<name>X1A8T8_9ZZZZ</name>
<evidence type="ECO:0000313" key="1">
    <source>
        <dbReference type="EMBL" id="GAG66472.1"/>
    </source>
</evidence>
<dbReference type="AlphaFoldDB" id="X1A8T8"/>
<feature type="non-terminal residue" evidence="1">
    <location>
        <position position="138"/>
    </location>
</feature>
<accession>X1A8T8</accession>
<gene>
    <name evidence="1" type="ORF">S01H4_10628</name>
</gene>